<dbReference type="InParanoid" id="A0A0D0A211"/>
<proteinExistence type="predicted"/>
<feature type="non-terminal residue" evidence="1">
    <location>
        <position position="1"/>
    </location>
</feature>
<protein>
    <recommendedName>
        <fullName evidence="3">RNA-directed DNA polymerase</fullName>
    </recommendedName>
</protein>
<accession>A0A0D0A211</accession>
<reference evidence="2" key="2">
    <citation type="submission" date="2015-01" db="EMBL/GenBank/DDBJ databases">
        <title>Evolutionary Origins and Diversification of the Mycorrhizal Mutualists.</title>
        <authorList>
            <consortium name="DOE Joint Genome Institute"/>
            <consortium name="Mycorrhizal Genomics Consortium"/>
            <person name="Kohler A."/>
            <person name="Kuo A."/>
            <person name="Nagy L.G."/>
            <person name="Floudas D."/>
            <person name="Copeland A."/>
            <person name="Barry K.W."/>
            <person name="Cichocki N."/>
            <person name="Veneault-Fourrey C."/>
            <person name="LaButti K."/>
            <person name="Lindquist E.A."/>
            <person name="Lipzen A."/>
            <person name="Lundell T."/>
            <person name="Morin E."/>
            <person name="Murat C."/>
            <person name="Riley R."/>
            <person name="Ohm R."/>
            <person name="Sun H."/>
            <person name="Tunlid A."/>
            <person name="Henrissat B."/>
            <person name="Grigoriev I.V."/>
            <person name="Hibbett D.S."/>
            <person name="Martin F."/>
        </authorList>
    </citation>
    <scope>NUCLEOTIDE SEQUENCE [LARGE SCALE GENOMIC DNA]</scope>
    <source>
        <strain evidence="2">UH-Slu-Lm8-n1</strain>
    </source>
</reference>
<dbReference type="PANTHER" id="PTHR33481">
    <property type="entry name" value="REVERSE TRANSCRIPTASE"/>
    <property type="match status" value="1"/>
</dbReference>
<dbReference type="OrthoDB" id="2655573at2759"/>
<gene>
    <name evidence="1" type="ORF">CY34DRAFT_49309</name>
</gene>
<reference evidence="1 2" key="1">
    <citation type="submission" date="2014-04" db="EMBL/GenBank/DDBJ databases">
        <authorList>
            <consortium name="DOE Joint Genome Institute"/>
            <person name="Kuo A."/>
            <person name="Ruytinx J."/>
            <person name="Rineau F."/>
            <person name="Colpaert J."/>
            <person name="Kohler A."/>
            <person name="Nagy L.G."/>
            <person name="Floudas D."/>
            <person name="Copeland A."/>
            <person name="Barry K.W."/>
            <person name="Cichocki N."/>
            <person name="Veneault-Fourrey C."/>
            <person name="LaButti K."/>
            <person name="Lindquist E.A."/>
            <person name="Lipzen A."/>
            <person name="Lundell T."/>
            <person name="Morin E."/>
            <person name="Murat C."/>
            <person name="Sun H."/>
            <person name="Tunlid A."/>
            <person name="Henrissat B."/>
            <person name="Grigoriev I.V."/>
            <person name="Hibbett D.S."/>
            <person name="Martin F."/>
            <person name="Nordberg H.P."/>
            <person name="Cantor M.N."/>
            <person name="Hua S.X."/>
        </authorList>
    </citation>
    <scope>NUCLEOTIDE SEQUENCE [LARGE SCALE GENOMIC DNA]</scope>
    <source>
        <strain evidence="1 2">UH-Slu-Lm8-n1</strain>
    </source>
</reference>
<dbReference type="HOGENOM" id="CLU_106777_1_0_1"/>
<name>A0A0D0A211_9AGAM</name>
<sequence length="153" mass="17349">LYVSSPSLAINVAILREEFIFVNNWLREAGLMAEIDKSELIHFTWRRAPDRPPILLPSDQGQVTINPSDCIKWLGIYFDSKLSFRRNVCELAGKAENIAQGLHMLANTVRGLSQSLLRTVYSACVRSVMTYASPVWWTGMKTHANILTRVQNK</sequence>
<feature type="non-terminal residue" evidence="1">
    <location>
        <position position="153"/>
    </location>
</feature>
<organism evidence="1 2">
    <name type="scientific">Suillus luteus UH-Slu-Lm8-n1</name>
    <dbReference type="NCBI Taxonomy" id="930992"/>
    <lineage>
        <taxon>Eukaryota</taxon>
        <taxon>Fungi</taxon>
        <taxon>Dikarya</taxon>
        <taxon>Basidiomycota</taxon>
        <taxon>Agaricomycotina</taxon>
        <taxon>Agaricomycetes</taxon>
        <taxon>Agaricomycetidae</taxon>
        <taxon>Boletales</taxon>
        <taxon>Suillineae</taxon>
        <taxon>Suillaceae</taxon>
        <taxon>Suillus</taxon>
    </lineage>
</organism>
<evidence type="ECO:0000313" key="2">
    <source>
        <dbReference type="Proteomes" id="UP000054485"/>
    </source>
</evidence>
<dbReference type="PANTHER" id="PTHR33481:SF1">
    <property type="entry name" value="ENDONUCLEASE_EXONUCLEASE_PHOSPHATASE DOMAIN-CONTAINING PROTEIN-RELATED"/>
    <property type="match status" value="1"/>
</dbReference>
<evidence type="ECO:0000313" key="1">
    <source>
        <dbReference type="EMBL" id="KIK32199.1"/>
    </source>
</evidence>
<evidence type="ECO:0008006" key="3">
    <source>
        <dbReference type="Google" id="ProtNLM"/>
    </source>
</evidence>
<keyword evidence="2" id="KW-1185">Reference proteome</keyword>
<dbReference type="AlphaFoldDB" id="A0A0D0A211"/>
<dbReference type="EMBL" id="KN836346">
    <property type="protein sequence ID" value="KIK32199.1"/>
    <property type="molecule type" value="Genomic_DNA"/>
</dbReference>
<dbReference type="Proteomes" id="UP000054485">
    <property type="component" value="Unassembled WGS sequence"/>
</dbReference>